<reference evidence="2" key="1">
    <citation type="submission" date="2016-10" db="EMBL/GenBank/DDBJ databases">
        <authorList>
            <person name="Varghese N."/>
            <person name="Submissions S."/>
        </authorList>
    </citation>
    <scope>NUCLEOTIDE SEQUENCE [LARGE SCALE GENOMIC DNA]</scope>
    <source>
        <strain evidence="2">CCM 7469</strain>
    </source>
</reference>
<gene>
    <name evidence="1" type="ORF">SAMN05216272_102285</name>
</gene>
<dbReference type="RefSeq" id="WP_090261547.1">
    <property type="nucleotide sequence ID" value="NZ_FNDS01000002.1"/>
</dbReference>
<evidence type="ECO:0000313" key="2">
    <source>
        <dbReference type="Proteomes" id="UP000199636"/>
    </source>
</evidence>
<dbReference type="AlphaFoldDB" id="A0A1G8E1Y6"/>
<dbReference type="Proteomes" id="UP000199636">
    <property type="component" value="Unassembled WGS sequence"/>
</dbReference>
<dbReference type="Pfam" id="PF07119">
    <property type="entry name" value="DUF1375"/>
    <property type="match status" value="1"/>
</dbReference>
<evidence type="ECO:0000313" key="1">
    <source>
        <dbReference type="EMBL" id="SDH63923.1"/>
    </source>
</evidence>
<dbReference type="EMBL" id="FNDS01000002">
    <property type="protein sequence ID" value="SDH63923.1"/>
    <property type="molecule type" value="Genomic_DNA"/>
</dbReference>
<keyword evidence="2" id="KW-1185">Reference proteome</keyword>
<dbReference type="OrthoDB" id="8547342at2"/>
<evidence type="ECO:0008006" key="3">
    <source>
        <dbReference type="Google" id="ProtNLM"/>
    </source>
</evidence>
<name>A0A1G8E1Y6_9PSED</name>
<dbReference type="InterPro" id="IPR010780">
    <property type="entry name" value="DUF1375"/>
</dbReference>
<proteinExistence type="predicted"/>
<dbReference type="STRING" id="428992.SAMN05216272_102285"/>
<dbReference type="PROSITE" id="PS51257">
    <property type="entry name" value="PROKAR_LIPOPROTEIN"/>
    <property type="match status" value="1"/>
</dbReference>
<organism evidence="1 2">
    <name type="scientific">Pseudomonas panipatensis</name>
    <dbReference type="NCBI Taxonomy" id="428992"/>
    <lineage>
        <taxon>Bacteria</taxon>
        <taxon>Pseudomonadati</taxon>
        <taxon>Pseudomonadota</taxon>
        <taxon>Gammaproteobacteria</taxon>
        <taxon>Pseudomonadales</taxon>
        <taxon>Pseudomonadaceae</taxon>
        <taxon>Pseudomonas</taxon>
    </lineage>
</organism>
<accession>A0A1G8E1Y6</accession>
<sequence>MQGKPLLPLLMSVLLAGCGSLHTVRSDETLDVRHTLLNGTYCDSIPRVYSGVVYDLCWLHGSPYGAVATDSAGNVTARAYRSDARYSFGDPIWALADMLVSGITDTFALPYTLYRQNRDGSIQLVRD</sequence>
<protein>
    <recommendedName>
        <fullName evidence="3">YceK/YidQ family lipoprotein</fullName>
    </recommendedName>
</protein>